<dbReference type="EMBL" id="CP049933">
    <property type="protein sequence ID" value="QIM17630.1"/>
    <property type="molecule type" value="Genomic_DNA"/>
</dbReference>
<gene>
    <name evidence="1" type="ORF">G7066_00920</name>
</gene>
<organism evidence="1 2">
    <name type="scientific">Leucobacter coleopterorum</name>
    <dbReference type="NCBI Taxonomy" id="2714933"/>
    <lineage>
        <taxon>Bacteria</taxon>
        <taxon>Bacillati</taxon>
        <taxon>Actinomycetota</taxon>
        <taxon>Actinomycetes</taxon>
        <taxon>Micrococcales</taxon>
        <taxon>Microbacteriaceae</taxon>
        <taxon>Leucobacter</taxon>
    </lineage>
</organism>
<name>A0ABX6JXX5_9MICO</name>
<protein>
    <submittedName>
        <fullName evidence="1">Carboxypeptidase regulatory-like domain-containing protein</fullName>
    </submittedName>
</protein>
<proteinExistence type="predicted"/>
<sequence length="63" mass="6544">MQTVKTSADGSWHAKNLDAGSYAVRISADQFGEGGALDGFAAAEGWSATTGCHRRLLNCAARS</sequence>
<dbReference type="Proteomes" id="UP000503441">
    <property type="component" value="Chromosome"/>
</dbReference>
<accession>A0ABX6JXX5</accession>
<keyword evidence="2" id="KW-1185">Reference proteome</keyword>
<evidence type="ECO:0000313" key="1">
    <source>
        <dbReference type="EMBL" id="QIM17630.1"/>
    </source>
</evidence>
<evidence type="ECO:0000313" key="2">
    <source>
        <dbReference type="Proteomes" id="UP000503441"/>
    </source>
</evidence>
<reference evidence="1 2" key="1">
    <citation type="submission" date="2020-03" db="EMBL/GenBank/DDBJ databases">
        <title>Leucobacter sp. nov., isolated from beetles.</title>
        <authorList>
            <person name="Hyun D.-W."/>
            <person name="Bae J.-W."/>
        </authorList>
    </citation>
    <scope>NUCLEOTIDE SEQUENCE [LARGE SCALE GENOMIC DNA]</scope>
    <source>
        <strain evidence="1 2">HDW9A</strain>
    </source>
</reference>